<gene>
    <name evidence="2" type="ORF">SH1V18_07120</name>
</gene>
<dbReference type="Pfam" id="PF13416">
    <property type="entry name" value="SBP_bac_8"/>
    <property type="match status" value="1"/>
</dbReference>
<evidence type="ECO:0000256" key="1">
    <source>
        <dbReference type="SAM" id="SignalP"/>
    </source>
</evidence>
<dbReference type="PANTHER" id="PTHR43649:SF12">
    <property type="entry name" value="DIACETYLCHITOBIOSE BINDING PROTEIN DASA"/>
    <property type="match status" value="1"/>
</dbReference>
<evidence type="ECO:0000313" key="3">
    <source>
        <dbReference type="Proteomes" id="UP001144256"/>
    </source>
</evidence>
<name>A0A9W6DEB1_9FIRM</name>
<keyword evidence="3" id="KW-1185">Reference proteome</keyword>
<dbReference type="SUPFAM" id="SSF53850">
    <property type="entry name" value="Periplasmic binding protein-like II"/>
    <property type="match status" value="1"/>
</dbReference>
<evidence type="ECO:0000313" key="2">
    <source>
        <dbReference type="EMBL" id="GKX28232.1"/>
    </source>
</evidence>
<feature type="chain" id="PRO_5040929380" evidence="1">
    <location>
        <begin position="19"/>
        <end position="446"/>
    </location>
</feature>
<dbReference type="RefSeq" id="WP_281812312.1">
    <property type="nucleotide sequence ID" value="NZ_BRLB01000001.1"/>
</dbReference>
<dbReference type="Proteomes" id="UP001144256">
    <property type="component" value="Unassembled WGS sequence"/>
</dbReference>
<accession>A0A9W6DEB1</accession>
<reference evidence="2" key="1">
    <citation type="submission" date="2022-06" db="EMBL/GenBank/DDBJ databases">
        <title>Vallitalea longa sp. nov., an anaerobic bacterium isolated from marine sediment.</title>
        <authorList>
            <person name="Hirano S."/>
            <person name="Terahara T."/>
            <person name="Mori K."/>
            <person name="Hamada M."/>
            <person name="Matsumoto R."/>
            <person name="Kobayashi T."/>
        </authorList>
    </citation>
    <scope>NUCLEOTIDE SEQUENCE</scope>
    <source>
        <strain evidence="2">SH18-1</strain>
    </source>
</reference>
<dbReference type="EMBL" id="BRLB01000001">
    <property type="protein sequence ID" value="GKX28232.1"/>
    <property type="molecule type" value="Genomic_DNA"/>
</dbReference>
<dbReference type="PROSITE" id="PS51257">
    <property type="entry name" value="PROKAR_LIPOPROTEIN"/>
    <property type="match status" value="1"/>
</dbReference>
<sequence>MKKIITLLLTVTMIFSLAACSNGNKKDTDNEKVTTNETSTEDNLVEITVPTYRSGENVGALFFEPQVQRFNEEYKGQYKINIEESPSDTHNDKIKQLALSNKLPALVQMSDNVWIEEFIVKNKKYYDLSSWLESKPEVKKLLVPESLEYNTQEDGSIVSLPLTVVRPIGLYYNTDMFKPSKKISEMNFDEFAEEFKGNKLAFQTTEGAWTISLWLDAMIASEEGGAEVLKAGVENKLNDFNTDLWVKAFTDLKKWYDDYGFEGTIGASYPDAANSFMSGKTALIPNGTWMVSDFSINNKDNWSNGFDGANIDCDIYPNNIALANSSVYDWFIPIDTPEDERECALAFLEFISTPEEIEAYMLAEGGSSPMLEYSEEYKSKLAENKLLNQLSESINSETILVPHFIDVISEATMNEFSKLLPKLFDGSYTPEQFCAEFTKKAQENLD</sequence>
<dbReference type="PANTHER" id="PTHR43649">
    <property type="entry name" value="ARABINOSE-BINDING PROTEIN-RELATED"/>
    <property type="match status" value="1"/>
</dbReference>
<organism evidence="2 3">
    <name type="scientific">Vallitalea longa</name>
    <dbReference type="NCBI Taxonomy" id="2936439"/>
    <lineage>
        <taxon>Bacteria</taxon>
        <taxon>Bacillati</taxon>
        <taxon>Bacillota</taxon>
        <taxon>Clostridia</taxon>
        <taxon>Lachnospirales</taxon>
        <taxon>Vallitaleaceae</taxon>
        <taxon>Vallitalea</taxon>
    </lineage>
</organism>
<feature type="signal peptide" evidence="1">
    <location>
        <begin position="1"/>
        <end position="18"/>
    </location>
</feature>
<proteinExistence type="predicted"/>
<protein>
    <submittedName>
        <fullName evidence="2">Uncharacterized protein</fullName>
    </submittedName>
</protein>
<comment type="caution">
    <text evidence="2">The sequence shown here is derived from an EMBL/GenBank/DDBJ whole genome shotgun (WGS) entry which is preliminary data.</text>
</comment>
<dbReference type="AlphaFoldDB" id="A0A9W6DEB1"/>
<dbReference type="Gene3D" id="3.40.190.10">
    <property type="entry name" value="Periplasmic binding protein-like II"/>
    <property type="match status" value="1"/>
</dbReference>
<dbReference type="InterPro" id="IPR050490">
    <property type="entry name" value="Bact_solute-bd_prot1"/>
</dbReference>
<dbReference type="InterPro" id="IPR006059">
    <property type="entry name" value="SBP"/>
</dbReference>
<keyword evidence="1" id="KW-0732">Signal</keyword>